<evidence type="ECO:0000313" key="2">
    <source>
        <dbReference type="Proteomes" id="UP000054538"/>
    </source>
</evidence>
<dbReference type="EMBL" id="KN830110">
    <property type="protein sequence ID" value="KIK73096.1"/>
    <property type="molecule type" value="Genomic_DNA"/>
</dbReference>
<organism evidence="1 2">
    <name type="scientific">Paxillus rubicundulus Ve08.2h10</name>
    <dbReference type="NCBI Taxonomy" id="930991"/>
    <lineage>
        <taxon>Eukaryota</taxon>
        <taxon>Fungi</taxon>
        <taxon>Dikarya</taxon>
        <taxon>Basidiomycota</taxon>
        <taxon>Agaricomycotina</taxon>
        <taxon>Agaricomycetes</taxon>
        <taxon>Agaricomycetidae</taxon>
        <taxon>Boletales</taxon>
        <taxon>Paxilineae</taxon>
        <taxon>Paxillaceae</taxon>
        <taxon>Paxillus</taxon>
    </lineage>
</organism>
<dbReference type="Proteomes" id="UP000054538">
    <property type="component" value="Unassembled WGS sequence"/>
</dbReference>
<accession>A0A0D0CQK7</accession>
<name>A0A0D0CQK7_9AGAM</name>
<reference evidence="1 2" key="1">
    <citation type="submission" date="2014-04" db="EMBL/GenBank/DDBJ databases">
        <authorList>
            <consortium name="DOE Joint Genome Institute"/>
            <person name="Kuo A."/>
            <person name="Kohler A."/>
            <person name="Jargeat P."/>
            <person name="Nagy L.G."/>
            <person name="Floudas D."/>
            <person name="Copeland A."/>
            <person name="Barry K.W."/>
            <person name="Cichocki N."/>
            <person name="Veneault-Fourrey C."/>
            <person name="LaButti K."/>
            <person name="Lindquist E.A."/>
            <person name="Lipzen A."/>
            <person name="Lundell T."/>
            <person name="Morin E."/>
            <person name="Murat C."/>
            <person name="Sun H."/>
            <person name="Tunlid A."/>
            <person name="Henrissat B."/>
            <person name="Grigoriev I.V."/>
            <person name="Hibbett D.S."/>
            <person name="Martin F."/>
            <person name="Nordberg H.P."/>
            <person name="Cantor M.N."/>
            <person name="Hua S.X."/>
        </authorList>
    </citation>
    <scope>NUCLEOTIDE SEQUENCE [LARGE SCALE GENOMIC DNA]</scope>
    <source>
        <strain evidence="1 2">Ve08.2h10</strain>
    </source>
</reference>
<proteinExistence type="predicted"/>
<evidence type="ECO:0000313" key="1">
    <source>
        <dbReference type="EMBL" id="KIK73096.1"/>
    </source>
</evidence>
<feature type="non-terminal residue" evidence="1">
    <location>
        <position position="1"/>
    </location>
</feature>
<gene>
    <name evidence="1" type="ORF">PAXRUDRAFT_796104</name>
</gene>
<reference evidence="2" key="2">
    <citation type="submission" date="2015-01" db="EMBL/GenBank/DDBJ databases">
        <title>Evolutionary Origins and Diversification of the Mycorrhizal Mutualists.</title>
        <authorList>
            <consortium name="DOE Joint Genome Institute"/>
            <consortium name="Mycorrhizal Genomics Consortium"/>
            <person name="Kohler A."/>
            <person name="Kuo A."/>
            <person name="Nagy L.G."/>
            <person name="Floudas D."/>
            <person name="Copeland A."/>
            <person name="Barry K.W."/>
            <person name="Cichocki N."/>
            <person name="Veneault-Fourrey C."/>
            <person name="LaButti K."/>
            <person name="Lindquist E.A."/>
            <person name="Lipzen A."/>
            <person name="Lundell T."/>
            <person name="Morin E."/>
            <person name="Murat C."/>
            <person name="Riley R."/>
            <person name="Ohm R."/>
            <person name="Sun H."/>
            <person name="Tunlid A."/>
            <person name="Henrissat B."/>
            <person name="Grigoriev I.V."/>
            <person name="Hibbett D.S."/>
            <person name="Martin F."/>
        </authorList>
    </citation>
    <scope>NUCLEOTIDE SEQUENCE [LARGE SCALE GENOMIC DNA]</scope>
    <source>
        <strain evidence="2">Ve08.2h10</strain>
    </source>
</reference>
<dbReference type="HOGENOM" id="CLU_2801023_0_0_1"/>
<dbReference type="AlphaFoldDB" id="A0A0D0CQK7"/>
<keyword evidence="2" id="KW-1185">Reference proteome</keyword>
<protein>
    <submittedName>
        <fullName evidence="1">Uncharacterized protein</fullName>
    </submittedName>
</protein>
<dbReference type="InParanoid" id="A0A0D0CQK7"/>
<sequence length="68" mass="7869">SNLPEYHHTEPARWHKVAHFFPKQLQRHVCVSMPRFKQLGIWLQLKHQHHETVKGNIGAGQGKGIGLQ</sequence>